<proteinExistence type="predicted"/>
<sequence length="131" mass="14503">MDIFEEALSGLGVEIRFDREHLFSCELTPENETSGLYLSAYRDIEAMSLRLSVLTRNELHDGLNAGFWAEFSQTAIGPLRGGIGVGVLEGTKNICVYQVISLAGKPQDYAMQVIEQLIESAEAWDEKLSAF</sequence>
<accession>A0ABT0LGQ6</accession>
<keyword evidence="2" id="KW-1185">Reference proteome</keyword>
<evidence type="ECO:0008006" key="3">
    <source>
        <dbReference type="Google" id="ProtNLM"/>
    </source>
</evidence>
<dbReference type="Proteomes" id="UP001203423">
    <property type="component" value="Unassembled WGS sequence"/>
</dbReference>
<name>A0ABT0LGQ6_9GAMM</name>
<evidence type="ECO:0000313" key="2">
    <source>
        <dbReference type="Proteomes" id="UP001203423"/>
    </source>
</evidence>
<reference evidence="1 2" key="1">
    <citation type="submission" date="2022-01" db="EMBL/GenBank/DDBJ databases">
        <title>Whole genome-based taxonomy of the Shewanellaceae.</title>
        <authorList>
            <person name="Martin-Rodriguez A.J."/>
        </authorList>
    </citation>
    <scope>NUCLEOTIDE SEQUENCE [LARGE SCALE GENOMIC DNA]</scope>
    <source>
        <strain evidence="1 2">DSM 17177</strain>
    </source>
</reference>
<dbReference type="EMBL" id="JAKIKS010000092">
    <property type="protein sequence ID" value="MCL1126522.1"/>
    <property type="molecule type" value="Genomic_DNA"/>
</dbReference>
<evidence type="ECO:0000313" key="1">
    <source>
        <dbReference type="EMBL" id="MCL1126522.1"/>
    </source>
</evidence>
<organism evidence="1 2">
    <name type="scientific">Shewanella surugensis</name>
    <dbReference type="NCBI Taxonomy" id="212020"/>
    <lineage>
        <taxon>Bacteria</taxon>
        <taxon>Pseudomonadati</taxon>
        <taxon>Pseudomonadota</taxon>
        <taxon>Gammaproteobacteria</taxon>
        <taxon>Alteromonadales</taxon>
        <taxon>Shewanellaceae</taxon>
        <taxon>Shewanella</taxon>
    </lineage>
</organism>
<gene>
    <name evidence="1" type="ORF">L2764_19040</name>
</gene>
<comment type="caution">
    <text evidence="1">The sequence shown here is derived from an EMBL/GenBank/DDBJ whole genome shotgun (WGS) entry which is preliminary data.</text>
</comment>
<protein>
    <recommendedName>
        <fullName evidence="3">Type III secretion system chaperone</fullName>
    </recommendedName>
</protein>
<dbReference type="RefSeq" id="WP_248941914.1">
    <property type="nucleotide sequence ID" value="NZ_JAKIKS010000092.1"/>
</dbReference>